<organism evidence="7 8">
    <name type="scientific">Dermabacter hominis 1368</name>
    <dbReference type="NCBI Taxonomy" id="1450519"/>
    <lineage>
        <taxon>Bacteria</taxon>
        <taxon>Bacillati</taxon>
        <taxon>Actinomycetota</taxon>
        <taxon>Actinomycetes</taxon>
        <taxon>Micrococcales</taxon>
        <taxon>Dermabacteraceae</taxon>
        <taxon>Dermabacter</taxon>
    </lineage>
</organism>
<dbReference type="PROSITE" id="PS51194">
    <property type="entry name" value="HELICASE_CTER"/>
    <property type="match status" value="1"/>
</dbReference>
<evidence type="ECO:0000256" key="4">
    <source>
        <dbReference type="SAM" id="MobiDB-lite"/>
    </source>
</evidence>
<accession>A0ABR4SN82</accession>
<dbReference type="Pfam" id="PF09369">
    <property type="entry name" value="MZB"/>
    <property type="match status" value="1"/>
</dbReference>
<feature type="domain" description="Helicase ATP-binding" evidence="5">
    <location>
        <begin position="102"/>
        <end position="313"/>
    </location>
</feature>
<feature type="compositionally biased region" description="Polar residues" evidence="4">
    <location>
        <begin position="2157"/>
        <end position="2170"/>
    </location>
</feature>
<evidence type="ECO:0000256" key="2">
    <source>
        <dbReference type="ARBA" id="ARBA00022840"/>
    </source>
</evidence>
<evidence type="ECO:0000256" key="1">
    <source>
        <dbReference type="ARBA" id="ARBA00022741"/>
    </source>
</evidence>
<keyword evidence="8" id="KW-1185">Reference proteome</keyword>
<keyword evidence="1" id="KW-0547">Nucleotide-binding</keyword>
<dbReference type="Pfam" id="PF00271">
    <property type="entry name" value="Helicase_C"/>
    <property type="match status" value="1"/>
</dbReference>
<dbReference type="SUPFAM" id="SSF52540">
    <property type="entry name" value="P-loop containing nucleoside triphosphate hydrolases"/>
    <property type="match status" value="2"/>
</dbReference>
<dbReference type="InterPro" id="IPR018973">
    <property type="entry name" value="MZB"/>
</dbReference>
<dbReference type="Pfam" id="PF00270">
    <property type="entry name" value="DEAD"/>
    <property type="match status" value="1"/>
</dbReference>
<dbReference type="PANTHER" id="PTHR47957">
    <property type="entry name" value="ATP-DEPENDENT HELICASE HRQ1"/>
    <property type="match status" value="1"/>
</dbReference>
<evidence type="ECO:0000259" key="5">
    <source>
        <dbReference type="PROSITE" id="PS51192"/>
    </source>
</evidence>
<feature type="coiled-coil region" evidence="3">
    <location>
        <begin position="1265"/>
        <end position="1317"/>
    </location>
</feature>
<evidence type="ECO:0000313" key="8">
    <source>
        <dbReference type="Proteomes" id="UP000030182"/>
    </source>
</evidence>
<protein>
    <recommendedName>
        <fullName evidence="9">DEAD/DEAH box helicase</fullName>
    </recommendedName>
</protein>
<name>A0ABR4SN82_9MICO</name>
<feature type="region of interest" description="Disordered" evidence="4">
    <location>
        <begin position="2108"/>
        <end position="2171"/>
    </location>
</feature>
<dbReference type="InterPro" id="IPR014001">
    <property type="entry name" value="Helicase_ATP-bd"/>
</dbReference>
<keyword evidence="2" id="KW-0067">ATP-binding</keyword>
<evidence type="ECO:0008006" key="9">
    <source>
        <dbReference type="Google" id="ProtNLM"/>
    </source>
</evidence>
<feature type="domain" description="Helicase C-terminal" evidence="6">
    <location>
        <begin position="978"/>
        <end position="1167"/>
    </location>
</feature>
<dbReference type="InterPro" id="IPR027417">
    <property type="entry name" value="P-loop_NTPase"/>
</dbReference>
<reference evidence="7 8" key="1">
    <citation type="submission" date="2014-01" db="EMBL/GenBank/DDBJ databases">
        <title>Draft genome sequence of the multidrug-resistant clinical isolate Dermabacter hominis 1368.</title>
        <authorList>
            <person name="Albersmeier A."/>
            <person name="Bomholt C."/>
            <person name="Glaub A."/>
            <person name="Ruckert C."/>
            <person name="Soriano F."/>
            <person name="Fernandez-Natal I."/>
            <person name="Tauch A."/>
        </authorList>
    </citation>
    <scope>NUCLEOTIDE SEQUENCE [LARGE SCALE GENOMIC DNA]</scope>
    <source>
        <strain evidence="7 8">1368</strain>
    </source>
</reference>
<evidence type="ECO:0000313" key="7">
    <source>
        <dbReference type="EMBL" id="KDS94167.1"/>
    </source>
</evidence>
<dbReference type="Gene3D" id="3.40.50.300">
    <property type="entry name" value="P-loop containing nucleotide triphosphate hydrolases"/>
    <property type="match status" value="2"/>
</dbReference>
<comment type="caution">
    <text evidence="7">The sequence shown here is derived from an EMBL/GenBank/DDBJ whole genome shotgun (WGS) entry which is preliminary data.</text>
</comment>
<dbReference type="PROSITE" id="PS51192">
    <property type="entry name" value="HELICASE_ATP_BIND_1"/>
    <property type="match status" value="1"/>
</dbReference>
<sequence length="2265" mass="245140">MSELLPALQANDLRRAITDYVTTAIALTEPSVEQALSAFLEHDTAGIFDGPYVRTRLPFVKAEEPPVPPLSTLPAWFTPYAHQAAAFARLSTNPALEGKRDEHGFRIPAPTLVTTGTGSGKTESFLFPILDHAARARRAARHEGRSAGGVKALILYPMNALANDQAARLAKTITSNPVYGDVTAALYTGEASVTSRTQVDAEGLITERNTIRSEAPDILLTNYKMLDQLLLREADRELWAASAETLRYVVLDEFHTYDGAQGTDVAMLLRRMRLLLNRLAPGKVHLAPVATSATLGDGDSGDSMLTFATAVFGENIDPSAIVGERRQSLEEFGEASERKMRPLETDLRPTRPGAETLRALARTYLHPNSDRSPEELTRAVLSALWSTDGDLESLARTQDLSEADLLTAHPLVRGILELTREAQPTRALAERLLPTLAPNTRLQHDALTLVLAALSHVRAQLSQGDPANRNAFPTLEIHTWIREVSRINRVVATAPHFAWGDDRGRVSNDELEGTLQLPAIFCRHCGRSGWATRVTKASNAFESDVNKIRRASLVGDEGYRPLLLDTPDARGTGDPSSIGARLYLNIDTHTLEITEPDEAGDEDSGAIIPVLTYGGAKAGESVRNSTCPACEQAEGIRFVGSAVATLLSVSLTSLFGSRALDASEKKALVFTDSVQDAAHRAGFVESRSHAMTYRSAILDALGNENASIVEIAERMIARAKARDDGGAARYRLLHPEIVEANEVRAFWAEYAPGSGRRYSEKQRERAGRKVAKRLTFDLALELGRTGHVGRTLLVTGAAHAGVAVNDDELEAAAAVAFAKSGVGERPAFEGLENLGEAREQRGRGESREAMWVRGVLERLRLRGAISHEWYEKFRTRDGKRIWIWGRRPESAIMPAFPKGRGAAGFPAFGALAEKSEFDSVSSSKSWYLDWTRRALKLPRQEAASLVRPLFEALAAHGILDVVRAERGAVTYALVPERLVARRAAAVEHGGETPSLTCTTCGDTFLGLESALSSFRGAPCMRARCTGNLEPSGIGENYYQSLYLSDMRRVIAREHTSLLETEERLDYEQKFKESASSPGAPNVLVATPTLEMGIDIGDLSTVMLASVPRTVASYLQRVGRAGRLTGNSLNVTFVPVRGGLSAFSSNPLSMINGAVRAPGAYLSAEEILRRQYLAFLMDLLAGDARVEKPAYGSPVLAKTGPGSFLGAVIEEARERGERRVEEFLSAFSVAERPWEGLTAEALEAFRAWALPADGKHGLEVSINSAAERWKMEREELVRRRQKLTESLASLESLALDTAEQAEENKAQLSAELSLLKLEEEKLGIASFAEDESEELDIEGEKKRLRGQSGRLRREIAELDHSHWISVLERFGLLPNYTLVDDSVTLDATLIWQDDDKKWRHENETYDRAGSAALRDLAPESRFYVHGKALTIDTIDLGTDGSNRTRVAVCPNCSHQVPIEQYAPETCPACGQPGISDASQHLTVVDLRKVYSTMKRSHAVISDADDDRAMKRYEERILVDVSSAEIRDSWHETAFGMGFTFYRAARLTRLNLGQPTEASATLTLGGLSAPVEGFVVCSECGHVDPDTSDNKPSEHQAWCSLRREREGKNTSIVLARDMVSEAAALTLPTFLRQEKPDSEELAGFGASLMLGIDRLFGGSIANIAIDVVGDPTGGPGEKTPALLLYDTVPGGTGYLAELASAPGARRVLAAAREALAECACADGCPACIASFPGGRTARKTKVLLTLEKILHVSAEAPDGTEWTIKEGRERGGVAVKGFSGDSKFESRFRALLVEAWDKTPGLQVTSRSTNTGEEVRITTPTTTFTLGTRKRLGPAEPDFVLTWGGSDIQGIAVFTDGEQYHARAAHNRLADDAVKRQALRDMNYWVLSSAWDELDEFEKAHGLDWDSGGSSRGRREGAKPPFFINNDVLNAWVNARQLPPETTTLIGGSALDILFHVVASGNIDAPRAVGKVMPYLMSTEKAFIESDVSGFESAARKLIEAKGSRPEIVVENPSPDSALSSVTRKGALFAFATQRAQENRSGIMAVLDDSPSALDGADFHEQWRAWLRLSNLAQAMPEHARFTMTTTSLIRGDGVKASVGTGGAVGTGPARYADQAGAEAPGIPTPATAPVDPGNPGTPGSATGLVPTGASTGGAVPAGSSNPEVTAPSSSKLPPEWQELIDEAMTDAEARVLRELAARGASLPEQGEEVEGIIVDLAWADPKIAFVADDLDADSRTELDQAGWRVIDGSEEDPIAALLLALKGERP</sequence>
<dbReference type="EMBL" id="JDRS01000002">
    <property type="protein sequence ID" value="KDS94167.1"/>
    <property type="molecule type" value="Genomic_DNA"/>
</dbReference>
<keyword evidence="3" id="KW-0175">Coiled coil</keyword>
<dbReference type="Proteomes" id="UP000030182">
    <property type="component" value="Unassembled WGS sequence"/>
</dbReference>
<evidence type="ECO:0000256" key="3">
    <source>
        <dbReference type="SAM" id="Coils"/>
    </source>
</evidence>
<proteinExistence type="predicted"/>
<dbReference type="InterPro" id="IPR011545">
    <property type="entry name" value="DEAD/DEAH_box_helicase_dom"/>
</dbReference>
<dbReference type="InterPro" id="IPR001650">
    <property type="entry name" value="Helicase_C-like"/>
</dbReference>
<dbReference type="SMART" id="SM00490">
    <property type="entry name" value="HELICc"/>
    <property type="match status" value="1"/>
</dbReference>
<dbReference type="SMART" id="SM00487">
    <property type="entry name" value="DEXDc"/>
    <property type="match status" value="1"/>
</dbReference>
<dbReference type="RefSeq" id="WP_034370377.1">
    <property type="nucleotide sequence ID" value="NZ_KN323183.1"/>
</dbReference>
<gene>
    <name evidence="7" type="ORF">DHOM_02525</name>
</gene>
<evidence type="ECO:0000259" key="6">
    <source>
        <dbReference type="PROSITE" id="PS51194"/>
    </source>
</evidence>
<dbReference type="PANTHER" id="PTHR47957:SF3">
    <property type="entry name" value="ATP-DEPENDENT HELICASE HRQ1"/>
    <property type="match status" value="1"/>
</dbReference>